<keyword evidence="2 3" id="KW-0040">ANK repeat</keyword>
<evidence type="ECO:0000313" key="6">
    <source>
        <dbReference type="Proteomes" id="UP000289152"/>
    </source>
</evidence>
<evidence type="ECO:0000256" key="1">
    <source>
        <dbReference type="ARBA" id="ARBA00022737"/>
    </source>
</evidence>
<dbReference type="PANTHER" id="PTHR24166">
    <property type="entry name" value="ROLLING PEBBLES, ISOFORM B"/>
    <property type="match status" value="1"/>
</dbReference>
<organism evidence="5 6">
    <name type="scientific">Tremella mesenterica</name>
    <name type="common">Jelly fungus</name>
    <dbReference type="NCBI Taxonomy" id="5217"/>
    <lineage>
        <taxon>Eukaryota</taxon>
        <taxon>Fungi</taxon>
        <taxon>Dikarya</taxon>
        <taxon>Basidiomycota</taxon>
        <taxon>Agaricomycotina</taxon>
        <taxon>Tremellomycetes</taxon>
        <taxon>Tremellales</taxon>
        <taxon>Tremellaceae</taxon>
        <taxon>Tremella</taxon>
    </lineage>
</organism>
<dbReference type="Gene3D" id="1.25.40.20">
    <property type="entry name" value="Ankyrin repeat-containing domain"/>
    <property type="match status" value="2"/>
</dbReference>
<dbReference type="Pfam" id="PF12796">
    <property type="entry name" value="Ank_2"/>
    <property type="match status" value="1"/>
</dbReference>
<sequence>MSTAVAGPSSSILWPNAKGTKLHIIRDPTIRVRQAVRDNNVTLLARLQRKCDLRNTDRNRLTSLSWAAIEGSLEAFEWLLLDYGHDDQELSRDADNNTILHLLASVPSPPTLSPHTHLLRSNPTLPPPPKQRTFPELQQISLRMTELYHTLFPFLLDWSNAGGKTALHVAAQAGNTPFINLLCDLGADVDLTDLQGNTPLHYASAWGHLESLRCLMMRGCQFASRNFEGFTASDFSYDQNIMINLQNKAKELFEERRFRRRDGFTEQNISDPNMSNGNGQNRGLNGSVLDGRIGDEGVRFRSGSDSTGTNSFTSGSIISSNQSTAQYIIRQKTPSTSTSTSNSNPNTNTKFNFVSGTSPKPSPQLRSIPLGANPSQQSNQSIPSNISITSSNSTSSKRQPISLPVSRQISQNPTSTSLSKPPPRSESLTNINQSSKQLRSPPTPFLTRRMTNTEVAPPVPPLPGTFSGTTPAEPTAPGPPQLFPVTSTPMRRGGSSQSSMTNKEGARLQARVSEGNHAI</sequence>
<dbReference type="OrthoDB" id="341259at2759"/>
<evidence type="ECO:0000256" key="2">
    <source>
        <dbReference type="ARBA" id="ARBA00023043"/>
    </source>
</evidence>
<name>A0A4Q1BBJ1_TREME</name>
<evidence type="ECO:0000313" key="5">
    <source>
        <dbReference type="EMBL" id="RXK36129.1"/>
    </source>
</evidence>
<feature type="compositionally biased region" description="Low complexity" evidence="4">
    <location>
        <begin position="373"/>
        <end position="396"/>
    </location>
</feature>
<dbReference type="PANTHER" id="PTHR24166:SF48">
    <property type="entry name" value="PROTEIN VAPYRIN"/>
    <property type="match status" value="1"/>
</dbReference>
<protein>
    <submittedName>
        <fullName evidence="5">Uncharacterized protein</fullName>
    </submittedName>
</protein>
<feature type="compositionally biased region" description="Polar residues" evidence="4">
    <location>
        <begin position="484"/>
        <end position="502"/>
    </location>
</feature>
<proteinExistence type="predicted"/>
<dbReference type="SUPFAM" id="SSF48403">
    <property type="entry name" value="Ankyrin repeat"/>
    <property type="match status" value="1"/>
</dbReference>
<dbReference type="InterPro" id="IPR050889">
    <property type="entry name" value="Dendritic_Spine_Reg/Scaffold"/>
</dbReference>
<gene>
    <name evidence="5" type="ORF">M231_06620</name>
</gene>
<dbReference type="InterPro" id="IPR036770">
    <property type="entry name" value="Ankyrin_rpt-contain_sf"/>
</dbReference>
<feature type="region of interest" description="Disordered" evidence="4">
    <location>
        <begin position="263"/>
        <end position="317"/>
    </location>
</feature>
<reference evidence="5 6" key="1">
    <citation type="submission" date="2016-06" db="EMBL/GenBank/DDBJ databases">
        <title>Evolution of pathogenesis and genome organization in the Tremellales.</title>
        <authorList>
            <person name="Cuomo C."/>
            <person name="Litvintseva A."/>
            <person name="Heitman J."/>
            <person name="Chen Y."/>
            <person name="Sun S."/>
            <person name="Springer D."/>
            <person name="Dromer F."/>
            <person name="Young S."/>
            <person name="Zeng Q."/>
            <person name="Chapman S."/>
            <person name="Gujja S."/>
            <person name="Saif S."/>
            <person name="Birren B."/>
        </authorList>
    </citation>
    <scope>NUCLEOTIDE SEQUENCE [LARGE SCALE GENOMIC DNA]</scope>
    <source>
        <strain evidence="5 6">ATCC 28783</strain>
    </source>
</reference>
<dbReference type="EMBL" id="SDIL01000108">
    <property type="protein sequence ID" value="RXK36129.1"/>
    <property type="molecule type" value="Genomic_DNA"/>
</dbReference>
<dbReference type="InterPro" id="IPR002110">
    <property type="entry name" value="Ankyrin_rpt"/>
</dbReference>
<feature type="compositionally biased region" description="Polar residues" evidence="4">
    <location>
        <begin position="303"/>
        <end position="317"/>
    </location>
</feature>
<keyword evidence="1" id="KW-0677">Repeat</keyword>
<dbReference type="VEuPathDB" id="FungiDB:TREMEDRAFT_41750"/>
<dbReference type="PROSITE" id="PS50088">
    <property type="entry name" value="ANK_REPEAT"/>
    <property type="match status" value="2"/>
</dbReference>
<evidence type="ECO:0000256" key="4">
    <source>
        <dbReference type="SAM" id="MobiDB-lite"/>
    </source>
</evidence>
<feature type="compositionally biased region" description="Polar residues" evidence="4">
    <location>
        <begin position="265"/>
        <end position="284"/>
    </location>
</feature>
<comment type="caution">
    <text evidence="5">The sequence shown here is derived from an EMBL/GenBank/DDBJ whole genome shotgun (WGS) entry which is preliminary data.</text>
</comment>
<dbReference type="SMART" id="SM00248">
    <property type="entry name" value="ANK"/>
    <property type="match status" value="3"/>
</dbReference>
<evidence type="ECO:0000256" key="3">
    <source>
        <dbReference type="PROSITE-ProRule" id="PRU00023"/>
    </source>
</evidence>
<feature type="compositionally biased region" description="Polar residues" evidence="4">
    <location>
        <begin position="426"/>
        <end position="440"/>
    </location>
</feature>
<feature type="repeat" description="ANK" evidence="3">
    <location>
        <begin position="162"/>
        <end position="194"/>
    </location>
</feature>
<dbReference type="PROSITE" id="PS50297">
    <property type="entry name" value="ANK_REP_REGION"/>
    <property type="match status" value="2"/>
</dbReference>
<feature type="repeat" description="ANK" evidence="3">
    <location>
        <begin position="195"/>
        <end position="227"/>
    </location>
</feature>
<dbReference type="Proteomes" id="UP000289152">
    <property type="component" value="Unassembled WGS sequence"/>
</dbReference>
<dbReference type="AlphaFoldDB" id="A0A4Q1BBJ1"/>
<accession>A0A4Q1BBJ1</accession>
<dbReference type="STRING" id="5217.A0A4Q1BBJ1"/>
<dbReference type="InParanoid" id="A0A4Q1BBJ1"/>
<feature type="compositionally biased region" description="Low complexity" evidence="4">
    <location>
        <begin position="332"/>
        <end position="353"/>
    </location>
</feature>
<feature type="region of interest" description="Disordered" evidence="4">
    <location>
        <begin position="331"/>
        <end position="519"/>
    </location>
</feature>
<feature type="compositionally biased region" description="Polar residues" evidence="4">
    <location>
        <begin position="405"/>
        <end position="419"/>
    </location>
</feature>
<keyword evidence="6" id="KW-1185">Reference proteome</keyword>